<dbReference type="Proteomes" id="UP000628442">
    <property type="component" value="Unassembled WGS sequence"/>
</dbReference>
<gene>
    <name evidence="3" type="ORF">GCM10007387_56650</name>
</gene>
<sequence length="144" mass="15360">MKMTKSLLVALIIAGATQHAVQAQTLTEGLSSLGKAAGAIAGLRAPGFGHSGKSTSNSPDDPVFGQPRVEARAHPKYPDKEWPDKMIEGYIARDSYGCPAFFANGDSMFVYSFDKFEQKVNGAWVALDIMKLAKEVPQHCTGGG</sequence>
<proteinExistence type="predicted"/>
<evidence type="ECO:0000256" key="2">
    <source>
        <dbReference type="SAM" id="SignalP"/>
    </source>
</evidence>
<evidence type="ECO:0000313" key="3">
    <source>
        <dbReference type="EMBL" id="GGY67105.1"/>
    </source>
</evidence>
<feature type="signal peptide" evidence="2">
    <location>
        <begin position="1"/>
        <end position="23"/>
    </location>
</feature>
<evidence type="ECO:0000256" key="1">
    <source>
        <dbReference type="SAM" id="MobiDB-lite"/>
    </source>
</evidence>
<comment type="caution">
    <text evidence="3">The sequence shown here is derived from an EMBL/GenBank/DDBJ whole genome shotgun (WGS) entry which is preliminary data.</text>
</comment>
<accession>A0AA88C5Q8</accession>
<protein>
    <recommendedName>
        <fullName evidence="5">Secreted protein</fullName>
    </recommendedName>
</protein>
<evidence type="ECO:0008006" key="5">
    <source>
        <dbReference type="Google" id="ProtNLM"/>
    </source>
</evidence>
<dbReference type="AlphaFoldDB" id="A0AA88C5Q8"/>
<keyword evidence="2" id="KW-0732">Signal</keyword>
<name>A0AA88C5Q8_9BURK</name>
<feature type="chain" id="PRO_5041679512" description="Secreted protein" evidence="2">
    <location>
        <begin position="24"/>
        <end position="144"/>
    </location>
</feature>
<feature type="region of interest" description="Disordered" evidence="1">
    <location>
        <begin position="48"/>
        <end position="80"/>
    </location>
</feature>
<organism evidence="3 4">
    <name type="scientific">Pseudoduganella albidiflava</name>
    <dbReference type="NCBI Taxonomy" id="321983"/>
    <lineage>
        <taxon>Bacteria</taxon>
        <taxon>Pseudomonadati</taxon>
        <taxon>Pseudomonadota</taxon>
        <taxon>Betaproteobacteria</taxon>
        <taxon>Burkholderiales</taxon>
        <taxon>Oxalobacteraceae</taxon>
        <taxon>Telluria group</taxon>
        <taxon>Pseudoduganella</taxon>
    </lineage>
</organism>
<feature type="compositionally biased region" description="Basic and acidic residues" evidence="1">
    <location>
        <begin position="69"/>
        <end position="80"/>
    </location>
</feature>
<reference evidence="3" key="2">
    <citation type="submission" date="2022-12" db="EMBL/GenBank/DDBJ databases">
        <authorList>
            <person name="Sun Q."/>
            <person name="Kim S."/>
        </authorList>
    </citation>
    <scope>NUCLEOTIDE SEQUENCE</scope>
    <source>
        <strain evidence="3">KCTC 12343</strain>
    </source>
</reference>
<evidence type="ECO:0000313" key="4">
    <source>
        <dbReference type="Proteomes" id="UP000628442"/>
    </source>
</evidence>
<reference evidence="3" key="1">
    <citation type="journal article" date="2014" name="Int. J. Syst. Evol. Microbiol.">
        <title>Complete genome sequence of Corynebacterium casei LMG S-19264T (=DSM 44701T), isolated from a smear-ripened cheese.</title>
        <authorList>
            <consortium name="US DOE Joint Genome Institute (JGI-PGF)"/>
            <person name="Walter F."/>
            <person name="Albersmeier A."/>
            <person name="Kalinowski J."/>
            <person name="Ruckert C."/>
        </authorList>
    </citation>
    <scope>NUCLEOTIDE SEQUENCE</scope>
    <source>
        <strain evidence="3">KCTC 12343</strain>
    </source>
</reference>
<dbReference type="EMBL" id="BMWV01000022">
    <property type="protein sequence ID" value="GGY67105.1"/>
    <property type="molecule type" value="Genomic_DNA"/>
</dbReference>